<reference evidence="4" key="1">
    <citation type="submission" date="2016-10" db="EMBL/GenBank/DDBJ databases">
        <title>Frankia sp. NRRL B-16386 Genome sequencing.</title>
        <authorList>
            <person name="Ghodhbane-Gtari F."/>
            <person name="Swanson E."/>
            <person name="Gueddou A."/>
            <person name="Hezbri K."/>
            <person name="Ktari K."/>
            <person name="Nouioui I."/>
            <person name="Morris K."/>
            <person name="Simpson S."/>
            <person name="Abebe-Akele F."/>
            <person name="Thomas K."/>
            <person name="Gtari M."/>
            <person name="Tisa L.S."/>
        </authorList>
    </citation>
    <scope>NUCLEOTIDE SEQUENCE [LARGE SCALE GENOMIC DNA]</scope>
    <source>
        <strain evidence="4">NRRL B-16386</strain>
    </source>
</reference>
<organism evidence="3 4">
    <name type="scientific">Pseudofrankia asymbiotica</name>
    <dbReference type="NCBI Taxonomy" id="1834516"/>
    <lineage>
        <taxon>Bacteria</taxon>
        <taxon>Bacillati</taxon>
        <taxon>Actinomycetota</taxon>
        <taxon>Actinomycetes</taxon>
        <taxon>Frankiales</taxon>
        <taxon>Frankiaceae</taxon>
        <taxon>Pseudofrankia</taxon>
    </lineage>
</organism>
<keyword evidence="4" id="KW-1185">Reference proteome</keyword>
<dbReference type="Pfam" id="PF13561">
    <property type="entry name" value="adh_short_C2"/>
    <property type="match status" value="1"/>
</dbReference>
<dbReference type="EMBL" id="MOMC01000014">
    <property type="protein sequence ID" value="ONH32003.1"/>
    <property type="molecule type" value="Genomic_DNA"/>
</dbReference>
<dbReference type="FunFam" id="3.40.50.720:FF:000084">
    <property type="entry name" value="Short-chain dehydrogenase reductase"/>
    <property type="match status" value="1"/>
</dbReference>
<gene>
    <name evidence="3" type="ORF">BL253_06745</name>
</gene>
<evidence type="ECO:0000256" key="2">
    <source>
        <dbReference type="ARBA" id="ARBA00023002"/>
    </source>
</evidence>
<dbReference type="GO" id="GO:0016616">
    <property type="term" value="F:oxidoreductase activity, acting on the CH-OH group of donors, NAD or NADP as acceptor"/>
    <property type="evidence" value="ECO:0007669"/>
    <property type="project" value="TreeGrafter"/>
</dbReference>
<dbReference type="PRINTS" id="PR00080">
    <property type="entry name" value="SDRFAMILY"/>
</dbReference>
<sequence length="277" mass="29897">MPPIENWNRLLGGRVAVVTGGGDGIGGAIARLFAEHGALVEAAEIDPERAERLRAEVTAAGGTVRAHVVDVRAEQDVARLADAVLAEHGRVDVLVNNVGDYRPLARFPQSSAESWRQMYEINLLHVFAVTRAFIPSMMERGRGSIVNVHSVEGMRGYPGDPVYGAMKAGVAHFTTGLAVTMGRHGIRVNGIGPDLTQTPQVDYLTGYEDHDDLWGSWAPVGRVGWPEDQARVALFLASDLSSFVTGHNVPVDGGTKAGAGWFYSPREGRFVNRPKHL</sequence>
<dbReference type="SUPFAM" id="SSF51735">
    <property type="entry name" value="NAD(P)-binding Rossmann-fold domains"/>
    <property type="match status" value="1"/>
</dbReference>
<proteinExistence type="inferred from homology"/>
<comment type="caution">
    <text evidence="3">The sequence shown here is derived from an EMBL/GenBank/DDBJ whole genome shotgun (WGS) entry which is preliminary data.</text>
</comment>
<name>A0A1V2IFL4_9ACTN</name>
<dbReference type="CDD" id="cd05233">
    <property type="entry name" value="SDR_c"/>
    <property type="match status" value="1"/>
</dbReference>
<dbReference type="AlphaFoldDB" id="A0A1V2IFL4"/>
<dbReference type="PRINTS" id="PR00081">
    <property type="entry name" value="GDHRDH"/>
</dbReference>
<accession>A0A1V2IFL4</accession>
<protein>
    <submittedName>
        <fullName evidence="3">3-oxoacyl-ACP reductase</fullName>
    </submittedName>
</protein>
<dbReference type="STRING" id="1834516.BL253_06745"/>
<keyword evidence="2" id="KW-0560">Oxidoreductase</keyword>
<dbReference type="PANTHER" id="PTHR42760">
    <property type="entry name" value="SHORT-CHAIN DEHYDROGENASES/REDUCTASES FAMILY MEMBER"/>
    <property type="match status" value="1"/>
</dbReference>
<dbReference type="InterPro" id="IPR036291">
    <property type="entry name" value="NAD(P)-bd_dom_sf"/>
</dbReference>
<dbReference type="Proteomes" id="UP000188929">
    <property type="component" value="Unassembled WGS sequence"/>
</dbReference>
<evidence type="ECO:0000256" key="1">
    <source>
        <dbReference type="ARBA" id="ARBA00006484"/>
    </source>
</evidence>
<comment type="similarity">
    <text evidence="1">Belongs to the short-chain dehydrogenases/reductases (SDR) family.</text>
</comment>
<dbReference type="Gene3D" id="3.40.50.720">
    <property type="entry name" value="NAD(P)-binding Rossmann-like Domain"/>
    <property type="match status" value="1"/>
</dbReference>
<evidence type="ECO:0000313" key="4">
    <source>
        <dbReference type="Proteomes" id="UP000188929"/>
    </source>
</evidence>
<dbReference type="OrthoDB" id="4350228at2"/>
<dbReference type="InterPro" id="IPR002347">
    <property type="entry name" value="SDR_fam"/>
</dbReference>
<evidence type="ECO:0000313" key="3">
    <source>
        <dbReference type="EMBL" id="ONH32003.1"/>
    </source>
</evidence>